<dbReference type="SUPFAM" id="SSF51011">
    <property type="entry name" value="Glycosyl hydrolase domain"/>
    <property type="match status" value="1"/>
</dbReference>
<dbReference type="GO" id="GO:0005975">
    <property type="term" value="P:carbohydrate metabolic process"/>
    <property type="evidence" value="ECO:0007669"/>
    <property type="project" value="InterPro"/>
</dbReference>
<dbReference type="GO" id="GO:0005509">
    <property type="term" value="F:calcium ion binding"/>
    <property type="evidence" value="ECO:0007669"/>
    <property type="project" value="InterPro"/>
</dbReference>
<evidence type="ECO:0000256" key="3">
    <source>
        <dbReference type="ARBA" id="ARBA00012595"/>
    </source>
</evidence>
<dbReference type="CDD" id="cd11314">
    <property type="entry name" value="AmyAc_arch_bac_plant_AmyA"/>
    <property type="match status" value="1"/>
</dbReference>
<dbReference type="PANTHER" id="PTHR43447">
    <property type="entry name" value="ALPHA-AMYLASE"/>
    <property type="match status" value="1"/>
</dbReference>
<dbReference type="InterPro" id="IPR017853">
    <property type="entry name" value="GH"/>
</dbReference>
<organism evidence="9">
    <name type="scientific">Dunaliella tertiolecta</name>
    <name type="common">Green alga</name>
    <dbReference type="NCBI Taxonomy" id="3047"/>
    <lineage>
        <taxon>Eukaryota</taxon>
        <taxon>Viridiplantae</taxon>
        <taxon>Chlorophyta</taxon>
        <taxon>core chlorophytes</taxon>
        <taxon>Chlorophyceae</taxon>
        <taxon>CS clade</taxon>
        <taxon>Chlamydomonadales</taxon>
        <taxon>Dunaliellaceae</taxon>
        <taxon>Dunaliella</taxon>
    </lineage>
</organism>
<evidence type="ECO:0000256" key="2">
    <source>
        <dbReference type="ARBA" id="ARBA00008061"/>
    </source>
</evidence>
<dbReference type="GO" id="GO:0004556">
    <property type="term" value="F:alpha-amylase activity"/>
    <property type="evidence" value="ECO:0007669"/>
    <property type="project" value="UniProtKB-EC"/>
</dbReference>
<comment type="catalytic activity">
    <reaction evidence="1">
        <text>Endohydrolysis of (1-&gt;4)-alpha-D-glucosidic linkages in polysaccharides containing three or more (1-&gt;4)-alpha-linked D-glucose units.</text>
        <dbReference type="EC" id="3.2.1.1"/>
    </reaction>
</comment>
<gene>
    <name evidence="9" type="ORF">DTER00134_LOCUS2891</name>
</gene>
<feature type="domain" description="ACT" evidence="8">
    <location>
        <begin position="110"/>
        <end position="188"/>
    </location>
</feature>
<dbReference type="Pfam" id="PF00128">
    <property type="entry name" value="Alpha-amylase"/>
    <property type="match status" value="1"/>
</dbReference>
<keyword evidence="5" id="KW-0326">Glycosidase</keyword>
<keyword evidence="7" id="KW-0175">Coiled coil</keyword>
<dbReference type="EC" id="3.2.1.1" evidence="3"/>
<dbReference type="InterPro" id="IPR002912">
    <property type="entry name" value="ACT_dom"/>
</dbReference>
<evidence type="ECO:0000313" key="9">
    <source>
        <dbReference type="EMBL" id="CAE0487841.1"/>
    </source>
</evidence>
<comment type="similarity">
    <text evidence="2">Belongs to the glycosyl hydrolase 13 family.</text>
</comment>
<proteinExistence type="inferred from homology"/>
<dbReference type="Gene3D" id="2.60.40.1180">
    <property type="entry name" value="Golgi alpha-mannosidase II"/>
    <property type="match status" value="1"/>
</dbReference>
<evidence type="ECO:0000259" key="8">
    <source>
        <dbReference type="PROSITE" id="PS51671"/>
    </source>
</evidence>
<dbReference type="InterPro" id="IPR045865">
    <property type="entry name" value="ACT-like_dom_sf"/>
</dbReference>
<dbReference type="InterPro" id="IPR006047">
    <property type="entry name" value="GH13_cat_dom"/>
</dbReference>
<name>A0A7S3QNT9_DUNTE</name>
<keyword evidence="4" id="KW-0378">Hydrolase</keyword>
<evidence type="ECO:0000256" key="6">
    <source>
        <dbReference type="ARBA" id="ARBA00030238"/>
    </source>
</evidence>
<dbReference type="SMART" id="SM00642">
    <property type="entry name" value="Aamy"/>
    <property type="match status" value="1"/>
</dbReference>
<dbReference type="PROSITE" id="PS51671">
    <property type="entry name" value="ACT"/>
    <property type="match status" value="1"/>
</dbReference>
<dbReference type="CDD" id="cd04873">
    <property type="entry name" value="ACT_UUR-ACR-like"/>
    <property type="match status" value="1"/>
</dbReference>
<dbReference type="EMBL" id="HBIP01005750">
    <property type="protein sequence ID" value="CAE0487841.1"/>
    <property type="molecule type" value="Transcribed_RNA"/>
</dbReference>
<feature type="coiled-coil region" evidence="7">
    <location>
        <begin position="221"/>
        <end position="248"/>
    </location>
</feature>
<dbReference type="Pfam" id="PF07821">
    <property type="entry name" value="Alpha-amyl_C2"/>
    <property type="match status" value="1"/>
</dbReference>
<evidence type="ECO:0000256" key="5">
    <source>
        <dbReference type="ARBA" id="ARBA00023295"/>
    </source>
</evidence>
<dbReference type="InterPro" id="IPR013780">
    <property type="entry name" value="Glyco_hydro_b"/>
</dbReference>
<dbReference type="SMART" id="SM00810">
    <property type="entry name" value="Alpha-amyl_C2"/>
    <property type="match status" value="1"/>
</dbReference>
<dbReference type="SUPFAM" id="SSF55021">
    <property type="entry name" value="ACT-like"/>
    <property type="match status" value="1"/>
</dbReference>
<reference evidence="9" key="1">
    <citation type="submission" date="2021-01" db="EMBL/GenBank/DDBJ databases">
        <authorList>
            <person name="Corre E."/>
            <person name="Pelletier E."/>
            <person name="Niang G."/>
            <person name="Scheremetjew M."/>
            <person name="Finn R."/>
            <person name="Kale V."/>
            <person name="Holt S."/>
            <person name="Cochrane G."/>
            <person name="Meng A."/>
            <person name="Brown T."/>
            <person name="Cohen L."/>
        </authorList>
    </citation>
    <scope>NUCLEOTIDE SEQUENCE</scope>
    <source>
        <strain evidence="9">CCMP1320</strain>
    </source>
</reference>
<evidence type="ECO:0000256" key="7">
    <source>
        <dbReference type="SAM" id="Coils"/>
    </source>
</evidence>
<dbReference type="Gene3D" id="3.20.20.80">
    <property type="entry name" value="Glycosidases"/>
    <property type="match status" value="1"/>
</dbReference>
<evidence type="ECO:0000256" key="4">
    <source>
        <dbReference type="ARBA" id="ARBA00022801"/>
    </source>
</evidence>
<dbReference type="SUPFAM" id="SSF51445">
    <property type="entry name" value="(Trans)glycosidases"/>
    <property type="match status" value="1"/>
</dbReference>
<protein>
    <recommendedName>
        <fullName evidence="3">alpha-amylase</fullName>
        <ecNumber evidence="3">3.2.1.1</ecNumber>
    </recommendedName>
    <alternativeName>
        <fullName evidence="6">1,4-alpha-D-glucan glucanohydrolase</fullName>
    </alternativeName>
</protein>
<dbReference type="AlphaFoldDB" id="A0A7S3QNT9"/>
<accession>A0A7S3QNT9</accession>
<evidence type="ECO:0000256" key="1">
    <source>
        <dbReference type="ARBA" id="ARBA00000548"/>
    </source>
</evidence>
<dbReference type="InterPro" id="IPR012850">
    <property type="entry name" value="A-amylase_bs_C"/>
</dbReference>
<sequence>MHGQARLQLGSSSRAAIGRRENLRVVPRAGASSSCAAAPLLRLSGTVASIGPAPVPGLRGPAVLRGGLEANKHRIRLDMATAAQATTESIDEEGTLHVKIDNESDPECTVLTVEGKDQPHLLMTLSGALTTAGYLVVTADISNHDGRVFDVFHIQMEDGNQKIPESKFKELKQLILSMTSTTSNRSGMPAIYGVVAAAEVERLKPLSELSGVAAKGEVSSLELTAAEMAQAAANLVAQEREILDLQSKGADQRVLTVKEAGRREAAAVLERKMSAMEALLTTRRTISTEPARDKKQDSGADFMAKMKPEVSVSPACGTGKELLLQAFNWESCKQPWYKVLAGEVQDIKNCGFTAVWLPPPSDAVSDQGYLPRDLYNLNSKYGNEAELRNLISQFHEHQIKVIGDIVINHRCASFQGEDGKWNKYGGRLAWDASAICNNNPAFGGRGNPKQGDDYAAAPNIDHSQEWVRRDIIEWLRYLRNIGFDGWRFDFVRGWPGHFAKQYINETTPEMAFGEYWDSCDYTDGVLNYNQDGHRQQTVNWCDQTGGTASAFDFTTKGILQEAVSRREYWRLSDSQGRPPGVIGLWPSRAVTFLDNHDTGSTLNHWPYPWKNLPEGYAYLLTHPGTPCIFYDHLKTEGNGLRKAILDLINVRKAHGIHVRSKVTIRKASADVYAATIDDKLAMKIGPGDWSPNMVGIKINNKELKLNCSGHQFAVWEAQP</sequence>